<accession>A0A2S1LKV0</accession>
<evidence type="ECO:0000256" key="6">
    <source>
        <dbReference type="HAMAP-Rule" id="MF_01930"/>
    </source>
</evidence>
<dbReference type="PANTHER" id="PTHR43369">
    <property type="entry name" value="PHOSPHORIBOSYLGLYCINAMIDE FORMYLTRANSFERASE"/>
    <property type="match status" value="1"/>
</dbReference>
<dbReference type="AlphaFoldDB" id="A0A2S1LKV0"/>
<name>A0A2S1LKV0_9FLAO</name>
<dbReference type="InterPro" id="IPR002376">
    <property type="entry name" value="Formyl_transf_N"/>
</dbReference>
<dbReference type="EMBL" id="CP020919">
    <property type="protein sequence ID" value="AWG24338.1"/>
    <property type="molecule type" value="Genomic_DNA"/>
</dbReference>
<keyword evidence="9" id="KW-1185">Reference proteome</keyword>
<feature type="active site" description="Proton donor" evidence="6">
    <location>
        <position position="103"/>
    </location>
</feature>
<evidence type="ECO:0000256" key="3">
    <source>
        <dbReference type="ARBA" id="ARBA00022755"/>
    </source>
</evidence>
<dbReference type="HAMAP" id="MF_01930">
    <property type="entry name" value="PurN"/>
    <property type="match status" value="1"/>
</dbReference>
<dbReference type="Proteomes" id="UP000244677">
    <property type="component" value="Chromosome"/>
</dbReference>
<evidence type="ECO:0000256" key="1">
    <source>
        <dbReference type="ARBA" id="ARBA00005054"/>
    </source>
</evidence>
<dbReference type="RefSeq" id="WP_108735985.1">
    <property type="nucleotide sequence ID" value="NZ_CP020919.1"/>
</dbReference>
<dbReference type="OrthoDB" id="9806170at2"/>
<evidence type="ECO:0000313" key="8">
    <source>
        <dbReference type="EMBL" id="AWG24338.1"/>
    </source>
</evidence>
<comment type="function">
    <text evidence="6">Catalyzes the transfer of a formyl group from 10-formyltetrahydrofolate to 5-phospho-ribosyl-glycinamide (GAR), producing 5-phospho-ribosyl-N-formylglycinamide (FGAR) and tetrahydrofolate.</text>
</comment>
<protein>
    <recommendedName>
        <fullName evidence="6">Phosphoribosylglycinamide formyltransferase</fullName>
        <ecNumber evidence="6">2.1.2.2</ecNumber>
    </recommendedName>
    <alternativeName>
        <fullName evidence="6">5'-phosphoribosylglycinamide transformylase</fullName>
    </alternativeName>
    <alternativeName>
        <fullName evidence="6">GAR transformylase</fullName>
        <shortName evidence="6">GART</shortName>
    </alternativeName>
</protein>
<dbReference type="CDD" id="cd08645">
    <property type="entry name" value="FMT_core_GART"/>
    <property type="match status" value="1"/>
</dbReference>
<comment type="similarity">
    <text evidence="4 6">Belongs to the GART family.</text>
</comment>
<feature type="domain" description="Formyl transferase N-terminal" evidence="7">
    <location>
        <begin position="2"/>
        <end position="180"/>
    </location>
</feature>
<dbReference type="GO" id="GO:0004644">
    <property type="term" value="F:phosphoribosylglycinamide formyltransferase activity"/>
    <property type="evidence" value="ECO:0007669"/>
    <property type="project" value="UniProtKB-UniRule"/>
</dbReference>
<evidence type="ECO:0000259" key="7">
    <source>
        <dbReference type="Pfam" id="PF00551"/>
    </source>
</evidence>
<dbReference type="GO" id="GO:0006189">
    <property type="term" value="P:'de novo' IMP biosynthetic process"/>
    <property type="evidence" value="ECO:0007669"/>
    <property type="project" value="UniProtKB-UniRule"/>
</dbReference>
<evidence type="ECO:0000313" key="9">
    <source>
        <dbReference type="Proteomes" id="UP000244677"/>
    </source>
</evidence>
<feature type="binding site" evidence="6">
    <location>
        <begin position="12"/>
        <end position="14"/>
    </location>
    <ligand>
        <name>N(1)-(5-phospho-beta-D-ribosyl)glycinamide</name>
        <dbReference type="ChEBI" id="CHEBI:143788"/>
    </ligand>
</feature>
<dbReference type="EC" id="2.1.2.2" evidence="6"/>
<sequence>MKNIVVFASGSGSNAENIINYFAKSATARVVAVFCNAKNAGVLERAERLNVPSELFSKEDFLTPLVLEKLKNYQPDLVVLAGFLAKIPADIIAAFPNKIINIHPALLPKYGGKGMYGMHVHRAVAENRDPETGISVHFVNEHYDEGNIIAQHKVALHPEDQAEEIAAKIHRLEQEFFPIVVEEVLQKQ</sequence>
<feature type="binding site" evidence="6">
    <location>
        <position position="58"/>
    </location>
    <ligand>
        <name>(6R)-10-formyltetrahydrofolate</name>
        <dbReference type="ChEBI" id="CHEBI:195366"/>
    </ligand>
</feature>
<dbReference type="SUPFAM" id="SSF53328">
    <property type="entry name" value="Formyltransferase"/>
    <property type="match status" value="1"/>
</dbReference>
<dbReference type="Gene3D" id="3.40.50.170">
    <property type="entry name" value="Formyl transferase, N-terminal domain"/>
    <property type="match status" value="1"/>
</dbReference>
<dbReference type="Pfam" id="PF00551">
    <property type="entry name" value="Formyl_trans_N"/>
    <property type="match status" value="1"/>
</dbReference>
<organism evidence="8 9">
    <name type="scientific">Flavobacterium kingsejongi</name>
    <dbReference type="NCBI Taxonomy" id="1678728"/>
    <lineage>
        <taxon>Bacteria</taxon>
        <taxon>Pseudomonadati</taxon>
        <taxon>Bacteroidota</taxon>
        <taxon>Flavobacteriia</taxon>
        <taxon>Flavobacteriales</taxon>
        <taxon>Flavobacteriaceae</taxon>
        <taxon>Flavobacterium</taxon>
    </lineage>
</organism>
<comment type="caution">
    <text evidence="6">Lacks conserved residue(s) required for the propagation of feature annotation.</text>
</comment>
<feature type="binding site" evidence="6">
    <location>
        <position position="101"/>
    </location>
    <ligand>
        <name>(6R)-10-formyltetrahydrofolate</name>
        <dbReference type="ChEBI" id="CHEBI:195366"/>
    </ligand>
</feature>
<evidence type="ECO:0000256" key="2">
    <source>
        <dbReference type="ARBA" id="ARBA00022679"/>
    </source>
</evidence>
<dbReference type="PROSITE" id="PS00373">
    <property type="entry name" value="GART"/>
    <property type="match status" value="1"/>
</dbReference>
<dbReference type="PANTHER" id="PTHR43369:SF2">
    <property type="entry name" value="PHOSPHORIBOSYLGLYCINAMIDE FORMYLTRANSFERASE"/>
    <property type="match status" value="1"/>
</dbReference>
<evidence type="ECO:0000256" key="5">
    <source>
        <dbReference type="ARBA" id="ARBA00047664"/>
    </source>
</evidence>
<dbReference type="NCBIfam" id="TIGR00639">
    <property type="entry name" value="PurN"/>
    <property type="match status" value="1"/>
</dbReference>
<reference evidence="8 9" key="1">
    <citation type="submission" date="2017-04" db="EMBL/GenBank/DDBJ databases">
        <title>Complete genome sequence of Flavobacterium kingsejong AJ004.</title>
        <authorList>
            <person name="Lee P.C."/>
        </authorList>
    </citation>
    <scope>NUCLEOTIDE SEQUENCE [LARGE SCALE GENOMIC DNA]</scope>
    <source>
        <strain evidence="8 9">AJ004</strain>
    </source>
</reference>
<dbReference type="UniPathway" id="UPA00074">
    <property type="reaction ID" value="UER00126"/>
</dbReference>
<dbReference type="KEGG" id="fki:FK004_03390"/>
<keyword evidence="3 6" id="KW-0658">Purine biosynthesis</keyword>
<comment type="pathway">
    <text evidence="1 6">Purine metabolism; IMP biosynthesis via de novo pathway; N(2)-formyl-N(1)-(5-phospho-D-ribosyl)glycinamide from N(1)-(5-phospho-D-ribosyl)glycinamide (10-formyl THF route): step 1/1.</text>
</comment>
<comment type="catalytic activity">
    <reaction evidence="5 6">
        <text>N(1)-(5-phospho-beta-D-ribosyl)glycinamide + (6R)-10-formyltetrahydrofolate = N(2)-formyl-N(1)-(5-phospho-beta-D-ribosyl)glycinamide + (6S)-5,6,7,8-tetrahydrofolate + H(+)</text>
        <dbReference type="Rhea" id="RHEA:15053"/>
        <dbReference type="ChEBI" id="CHEBI:15378"/>
        <dbReference type="ChEBI" id="CHEBI:57453"/>
        <dbReference type="ChEBI" id="CHEBI:143788"/>
        <dbReference type="ChEBI" id="CHEBI:147286"/>
        <dbReference type="ChEBI" id="CHEBI:195366"/>
        <dbReference type="EC" id="2.1.2.2"/>
    </reaction>
</comment>
<keyword evidence="2 6" id="KW-0808">Transferase</keyword>
<feature type="site" description="Raises pKa of active site His" evidence="6">
    <location>
        <position position="144"/>
    </location>
</feature>
<gene>
    <name evidence="6" type="primary">purN</name>
    <name evidence="8" type="ORF">FK004_03390</name>
</gene>
<dbReference type="InterPro" id="IPR036477">
    <property type="entry name" value="Formyl_transf_N_sf"/>
</dbReference>
<evidence type="ECO:0000256" key="4">
    <source>
        <dbReference type="ARBA" id="ARBA00038440"/>
    </source>
</evidence>
<proteinExistence type="inferred from homology"/>
<dbReference type="InterPro" id="IPR004607">
    <property type="entry name" value="GART"/>
</dbReference>
<dbReference type="InterPro" id="IPR001555">
    <property type="entry name" value="GART_AS"/>
</dbReference>
<dbReference type="GO" id="GO:0005829">
    <property type="term" value="C:cytosol"/>
    <property type="evidence" value="ECO:0007669"/>
    <property type="project" value="TreeGrafter"/>
</dbReference>